<evidence type="ECO:0000313" key="1">
    <source>
        <dbReference type="EMBL" id="RAV20901.1"/>
    </source>
</evidence>
<organism evidence="1 2">
    <name type="scientific">Paenibacillus contaminans</name>
    <dbReference type="NCBI Taxonomy" id="450362"/>
    <lineage>
        <taxon>Bacteria</taxon>
        <taxon>Bacillati</taxon>
        <taxon>Bacillota</taxon>
        <taxon>Bacilli</taxon>
        <taxon>Bacillales</taxon>
        <taxon>Paenibacillaceae</taxon>
        <taxon>Paenibacillus</taxon>
    </lineage>
</organism>
<dbReference type="Proteomes" id="UP000250369">
    <property type="component" value="Unassembled WGS sequence"/>
</dbReference>
<dbReference type="EMBL" id="QMFB01000006">
    <property type="protein sequence ID" value="RAV20901.1"/>
    <property type="molecule type" value="Genomic_DNA"/>
</dbReference>
<sequence>MLDHKDFMTCTNNHKSRKGMRQAIAISRTKIWLVRLRIVYSFLRNFIKLDSKLCYSAPLELSHY</sequence>
<comment type="caution">
    <text evidence="1">The sequence shown here is derived from an EMBL/GenBank/DDBJ whole genome shotgun (WGS) entry which is preliminary data.</text>
</comment>
<gene>
    <name evidence="1" type="ORF">DQG23_12480</name>
</gene>
<accession>A0A329MLU3</accession>
<proteinExistence type="predicted"/>
<evidence type="ECO:0000313" key="2">
    <source>
        <dbReference type="Proteomes" id="UP000250369"/>
    </source>
</evidence>
<name>A0A329MLU3_9BACL</name>
<keyword evidence="2" id="KW-1185">Reference proteome</keyword>
<reference evidence="1 2" key="1">
    <citation type="journal article" date="2009" name="Int. J. Syst. Evol. Microbiol.">
        <title>Paenibacillus contaminans sp. nov., isolated from a contaminated laboratory plate.</title>
        <authorList>
            <person name="Chou J.H."/>
            <person name="Lee J.H."/>
            <person name="Lin M.C."/>
            <person name="Chang P.S."/>
            <person name="Arun A.B."/>
            <person name="Young C.C."/>
            <person name="Chen W.M."/>
        </authorList>
    </citation>
    <scope>NUCLEOTIDE SEQUENCE [LARGE SCALE GENOMIC DNA]</scope>
    <source>
        <strain evidence="1 2">CKOBP-6</strain>
    </source>
</reference>
<protein>
    <submittedName>
        <fullName evidence="1">Uncharacterized protein</fullName>
    </submittedName>
</protein>
<dbReference type="AlphaFoldDB" id="A0A329MLU3"/>